<dbReference type="PANTHER" id="PTHR44942">
    <property type="entry name" value="METHYLTRANSF_11 DOMAIN-CONTAINING PROTEIN"/>
    <property type="match status" value="1"/>
</dbReference>
<dbReference type="AlphaFoldDB" id="A0A8J3I3I4"/>
<proteinExistence type="predicted"/>
<dbReference type="EMBL" id="BNJF01000002">
    <property type="protein sequence ID" value="GHO46088.1"/>
    <property type="molecule type" value="Genomic_DNA"/>
</dbReference>
<accession>A0A8J3I3I4</accession>
<dbReference type="GO" id="GO:0032259">
    <property type="term" value="P:methylation"/>
    <property type="evidence" value="ECO:0007669"/>
    <property type="project" value="UniProtKB-KW"/>
</dbReference>
<dbReference type="InterPro" id="IPR029063">
    <property type="entry name" value="SAM-dependent_MTases_sf"/>
</dbReference>
<keyword evidence="2" id="KW-0808">Transferase</keyword>
<dbReference type="Pfam" id="PF13649">
    <property type="entry name" value="Methyltransf_25"/>
    <property type="match status" value="1"/>
</dbReference>
<evidence type="ECO:0000256" key="2">
    <source>
        <dbReference type="ARBA" id="ARBA00022679"/>
    </source>
</evidence>
<dbReference type="InterPro" id="IPR041698">
    <property type="entry name" value="Methyltransf_25"/>
</dbReference>
<keyword evidence="5" id="KW-1185">Reference proteome</keyword>
<organism evidence="4 5">
    <name type="scientific">Ktedonospora formicarum</name>
    <dbReference type="NCBI Taxonomy" id="2778364"/>
    <lineage>
        <taxon>Bacteria</taxon>
        <taxon>Bacillati</taxon>
        <taxon>Chloroflexota</taxon>
        <taxon>Ktedonobacteria</taxon>
        <taxon>Ktedonobacterales</taxon>
        <taxon>Ktedonobacteraceae</taxon>
        <taxon>Ktedonospora</taxon>
    </lineage>
</organism>
<keyword evidence="1" id="KW-0489">Methyltransferase</keyword>
<evidence type="ECO:0000259" key="3">
    <source>
        <dbReference type="Pfam" id="PF13649"/>
    </source>
</evidence>
<evidence type="ECO:0000313" key="5">
    <source>
        <dbReference type="Proteomes" id="UP000612362"/>
    </source>
</evidence>
<dbReference type="SUPFAM" id="SSF53335">
    <property type="entry name" value="S-adenosyl-L-methionine-dependent methyltransferases"/>
    <property type="match status" value="1"/>
</dbReference>
<dbReference type="Gene3D" id="3.40.50.150">
    <property type="entry name" value="Vaccinia Virus protein VP39"/>
    <property type="match status" value="1"/>
</dbReference>
<feature type="domain" description="Methyltransferase" evidence="3">
    <location>
        <begin position="51"/>
        <end position="140"/>
    </location>
</feature>
<dbReference type="GO" id="GO:0008168">
    <property type="term" value="F:methyltransferase activity"/>
    <property type="evidence" value="ECO:0007669"/>
    <property type="project" value="UniProtKB-KW"/>
</dbReference>
<evidence type="ECO:0000256" key="1">
    <source>
        <dbReference type="ARBA" id="ARBA00022603"/>
    </source>
</evidence>
<dbReference type="CDD" id="cd02440">
    <property type="entry name" value="AdoMet_MTases"/>
    <property type="match status" value="1"/>
</dbReference>
<dbReference type="PANTHER" id="PTHR44942:SF4">
    <property type="entry name" value="METHYLTRANSFERASE TYPE 11 DOMAIN-CONTAINING PROTEIN"/>
    <property type="match status" value="1"/>
</dbReference>
<reference evidence="4" key="1">
    <citation type="submission" date="2020-10" db="EMBL/GenBank/DDBJ databases">
        <title>Taxonomic study of unclassified bacteria belonging to the class Ktedonobacteria.</title>
        <authorList>
            <person name="Yabe S."/>
            <person name="Wang C.M."/>
            <person name="Zheng Y."/>
            <person name="Sakai Y."/>
            <person name="Cavaletti L."/>
            <person name="Monciardini P."/>
            <person name="Donadio S."/>
        </authorList>
    </citation>
    <scope>NUCLEOTIDE SEQUENCE</scope>
    <source>
        <strain evidence="4">SOSP1-1</strain>
    </source>
</reference>
<dbReference type="RefSeq" id="WP_220195488.1">
    <property type="nucleotide sequence ID" value="NZ_BNJF01000002.1"/>
</dbReference>
<gene>
    <name evidence="4" type="ORF">KSX_42510</name>
</gene>
<dbReference type="InterPro" id="IPR051052">
    <property type="entry name" value="Diverse_substrate_MTase"/>
</dbReference>
<comment type="caution">
    <text evidence="4">The sequence shown here is derived from an EMBL/GenBank/DDBJ whole genome shotgun (WGS) entry which is preliminary data.</text>
</comment>
<protein>
    <recommendedName>
        <fullName evidence="3">Methyltransferase domain-containing protein</fullName>
    </recommendedName>
</protein>
<dbReference type="Proteomes" id="UP000612362">
    <property type="component" value="Unassembled WGS sequence"/>
</dbReference>
<evidence type="ECO:0000313" key="4">
    <source>
        <dbReference type="EMBL" id="GHO46088.1"/>
    </source>
</evidence>
<name>A0A8J3I3I4_9CHLR</name>
<sequence>MYSKPEYFGTYYAEAFKHHAVVDAYRYRPPYPREVFDVLSHLMTDESRTLLDVGAGSGDVARHCLTFAERVDAVDFSQSMIEQGKRLPNGDHPHLHWVYGKIEEVPLTPPYSLITAGSSIHWTQWSLAFPRFRRMLSPHGYLALLHRGVQPMPWDEELRKLRVHFSTRYDRGSAHVLPDLEEGGFFLKKGQKETAPVPFAQSLDDFIEGLHSRSGLAKERMGQEKAAAFDQQVRELLFPYCEKGMLSLRVVGTVTWGIPGEGK</sequence>